<dbReference type="Proteomes" id="UP000232323">
    <property type="component" value="Unassembled WGS sequence"/>
</dbReference>
<evidence type="ECO:0000259" key="3">
    <source>
        <dbReference type="PROSITE" id="PS50059"/>
    </source>
</evidence>
<dbReference type="InterPro" id="IPR044239">
    <property type="entry name" value="FKBP20-2-like"/>
</dbReference>
<dbReference type="EMBL" id="BEGY01000027">
    <property type="protein sequence ID" value="GAX77794.1"/>
    <property type="molecule type" value="Genomic_DNA"/>
</dbReference>
<dbReference type="AlphaFoldDB" id="A0A250X3Y6"/>
<reference evidence="4 5" key="1">
    <citation type="submission" date="2017-08" db="EMBL/GenBank/DDBJ databases">
        <title>Acidophilic green algal genome provides insights into adaptation to an acidic environment.</title>
        <authorList>
            <person name="Hirooka S."/>
            <person name="Hirose Y."/>
            <person name="Kanesaki Y."/>
            <person name="Higuchi S."/>
            <person name="Fujiwara T."/>
            <person name="Onuma R."/>
            <person name="Era A."/>
            <person name="Ohbayashi R."/>
            <person name="Uzuka A."/>
            <person name="Nozaki H."/>
            <person name="Yoshikawa H."/>
            <person name="Miyagishima S.Y."/>
        </authorList>
    </citation>
    <scope>NUCLEOTIDE SEQUENCE [LARGE SCALE GENOMIC DNA]</scope>
    <source>
        <strain evidence="4 5">NIES-2499</strain>
    </source>
</reference>
<dbReference type="PANTHER" id="PTHR47414:SF1">
    <property type="entry name" value="PEPTIDYL-PROLYL CIS-TRANS ISOMERASE FKBP20-2, CHLOROPLASTIC"/>
    <property type="match status" value="1"/>
</dbReference>
<evidence type="ECO:0000313" key="5">
    <source>
        <dbReference type="Proteomes" id="UP000232323"/>
    </source>
</evidence>
<evidence type="ECO:0000256" key="2">
    <source>
        <dbReference type="SAM" id="MobiDB-lite"/>
    </source>
</evidence>
<keyword evidence="1" id="KW-0413">Isomerase</keyword>
<name>A0A250X3Y6_9CHLO</name>
<dbReference type="EC" id="5.2.1.8" evidence="1"/>
<dbReference type="Gene3D" id="3.10.50.40">
    <property type="match status" value="1"/>
</dbReference>
<dbReference type="OrthoDB" id="1902587at2759"/>
<dbReference type="GO" id="GO:0003755">
    <property type="term" value="F:peptidyl-prolyl cis-trans isomerase activity"/>
    <property type="evidence" value="ECO:0007669"/>
    <property type="project" value="UniProtKB-KW"/>
</dbReference>
<keyword evidence="5" id="KW-1185">Reference proteome</keyword>
<organism evidence="4 5">
    <name type="scientific">Chlamydomonas eustigma</name>
    <dbReference type="NCBI Taxonomy" id="1157962"/>
    <lineage>
        <taxon>Eukaryota</taxon>
        <taxon>Viridiplantae</taxon>
        <taxon>Chlorophyta</taxon>
        <taxon>core chlorophytes</taxon>
        <taxon>Chlorophyceae</taxon>
        <taxon>CS clade</taxon>
        <taxon>Chlamydomonadales</taxon>
        <taxon>Chlamydomonadaceae</taxon>
        <taxon>Chlamydomonas</taxon>
    </lineage>
</organism>
<keyword evidence="1" id="KW-0697">Rotamase</keyword>
<sequence length="298" mass="32291">MICGSMQTVSSRYSRAHSTPLHGGFLPGQAPPSSRPDLDVQAPSSSLETSSMMFERRLKGLNVSDIQCSSNSNRRFCLLSGMLLTIQLGQAFQMTEASAADVASPSALPRTDMPAEEGNVILLSDEDAQNLTLSERQVLLLNQRIQTQNRVATGFPSFIRSGFDVKVIASGYSITPEGIIYKDYQEGTGDLPKLGQEVTFQYTGYNESGAVIDSSYRQGRPAQTQLGVGGLIPGFDIALRTMKVGTQRRFIVPPALGPPVGPSTFFSAKQCEVFNVELLTIKTCARKQSLMFSSVVCE</sequence>
<comment type="caution">
    <text evidence="4">The sequence shown here is derived from an EMBL/GenBank/DDBJ whole genome shotgun (WGS) entry which is preliminary data.</text>
</comment>
<feature type="region of interest" description="Disordered" evidence="2">
    <location>
        <begin position="14"/>
        <end position="45"/>
    </location>
</feature>
<dbReference type="PANTHER" id="PTHR47414">
    <property type="entry name" value="PEPTIDYL-PROLYL CIS-TRANS ISOMERASE FKBP20-2, CHLOROPLASTIC"/>
    <property type="match status" value="1"/>
</dbReference>
<evidence type="ECO:0000256" key="1">
    <source>
        <dbReference type="PROSITE-ProRule" id="PRU00277"/>
    </source>
</evidence>
<dbReference type="InterPro" id="IPR046357">
    <property type="entry name" value="PPIase_dom_sf"/>
</dbReference>
<dbReference type="Pfam" id="PF00254">
    <property type="entry name" value="FKBP_C"/>
    <property type="match status" value="1"/>
</dbReference>
<feature type="domain" description="PPIase FKBP-type" evidence="3">
    <location>
        <begin position="195"/>
        <end position="282"/>
    </location>
</feature>
<dbReference type="STRING" id="1157962.A0A250X3Y6"/>
<evidence type="ECO:0000313" key="4">
    <source>
        <dbReference type="EMBL" id="GAX77794.1"/>
    </source>
</evidence>
<protein>
    <recommendedName>
        <fullName evidence="1">peptidylprolyl isomerase</fullName>
        <ecNumber evidence="1">5.2.1.8</ecNumber>
    </recommendedName>
</protein>
<accession>A0A250X3Y6</accession>
<dbReference type="PROSITE" id="PS50059">
    <property type="entry name" value="FKBP_PPIASE"/>
    <property type="match status" value="1"/>
</dbReference>
<comment type="catalytic activity">
    <reaction evidence="1">
        <text>[protein]-peptidylproline (omega=180) = [protein]-peptidylproline (omega=0)</text>
        <dbReference type="Rhea" id="RHEA:16237"/>
        <dbReference type="Rhea" id="RHEA-COMP:10747"/>
        <dbReference type="Rhea" id="RHEA-COMP:10748"/>
        <dbReference type="ChEBI" id="CHEBI:83833"/>
        <dbReference type="ChEBI" id="CHEBI:83834"/>
        <dbReference type="EC" id="5.2.1.8"/>
    </reaction>
</comment>
<proteinExistence type="predicted"/>
<dbReference type="SUPFAM" id="SSF54534">
    <property type="entry name" value="FKBP-like"/>
    <property type="match status" value="1"/>
</dbReference>
<dbReference type="InterPro" id="IPR001179">
    <property type="entry name" value="PPIase_FKBP_dom"/>
</dbReference>
<gene>
    <name evidence="4" type="ORF">CEUSTIGMA_g5237.t1</name>
</gene>